<dbReference type="Proteomes" id="UP001281761">
    <property type="component" value="Unassembled WGS sequence"/>
</dbReference>
<accession>A0ABQ9XYY7</accession>
<feature type="region of interest" description="Disordered" evidence="1">
    <location>
        <begin position="31"/>
        <end position="59"/>
    </location>
</feature>
<evidence type="ECO:0000256" key="1">
    <source>
        <dbReference type="SAM" id="MobiDB-lite"/>
    </source>
</evidence>
<sequence length="256" mass="29199">MDLDIQDALLETRDINRRNHNADIDKIIEIRRKQEQDRIAREKKQKEEEEEDMGPPEIFIRRLDPNLKKGLTVVDSSSNNPFSNHKSTPSLQTQAPVPRGIPASIMPDYPTTVQHSTDSSAFNRPTPMLSLVSNREPQTPFISHNPDQPAMEPLEVPVDDHEYQSFVAYRPNLLSFSEDEDEEAEEDMFKLPASSKKKQDVQPQPEPQPQPEIQKTKRQSSDDGEAVPVKKIQKEVPETFSKLAALLDYSDSEDDD</sequence>
<evidence type="ECO:0000313" key="3">
    <source>
        <dbReference type="Proteomes" id="UP001281761"/>
    </source>
</evidence>
<comment type="caution">
    <text evidence="2">The sequence shown here is derived from an EMBL/GenBank/DDBJ whole genome shotgun (WGS) entry which is preliminary data.</text>
</comment>
<evidence type="ECO:0000313" key="2">
    <source>
        <dbReference type="EMBL" id="KAK2956664.1"/>
    </source>
</evidence>
<dbReference type="EMBL" id="JARBJD010000053">
    <property type="protein sequence ID" value="KAK2956664.1"/>
    <property type="molecule type" value="Genomic_DNA"/>
</dbReference>
<organism evidence="2 3">
    <name type="scientific">Blattamonas nauphoetae</name>
    <dbReference type="NCBI Taxonomy" id="2049346"/>
    <lineage>
        <taxon>Eukaryota</taxon>
        <taxon>Metamonada</taxon>
        <taxon>Preaxostyla</taxon>
        <taxon>Oxymonadida</taxon>
        <taxon>Blattamonas</taxon>
    </lineage>
</organism>
<keyword evidence="3" id="KW-1185">Reference proteome</keyword>
<protein>
    <submittedName>
        <fullName evidence="2">Uncharacterized protein</fullName>
    </submittedName>
</protein>
<gene>
    <name evidence="2" type="ORF">BLNAU_8298</name>
</gene>
<proteinExistence type="predicted"/>
<feature type="region of interest" description="Disordered" evidence="1">
    <location>
        <begin position="177"/>
        <end position="235"/>
    </location>
</feature>
<feature type="compositionally biased region" description="Basic and acidic residues" evidence="1">
    <location>
        <begin position="31"/>
        <end position="47"/>
    </location>
</feature>
<reference evidence="2 3" key="1">
    <citation type="journal article" date="2022" name="bioRxiv">
        <title>Genomics of Preaxostyla Flagellates Illuminates Evolutionary Transitions and the Path Towards Mitochondrial Loss.</title>
        <authorList>
            <person name="Novak L.V.F."/>
            <person name="Treitli S.C."/>
            <person name="Pyrih J."/>
            <person name="Halakuc P."/>
            <person name="Pipaliya S.V."/>
            <person name="Vacek V."/>
            <person name="Brzon O."/>
            <person name="Soukal P."/>
            <person name="Eme L."/>
            <person name="Dacks J.B."/>
            <person name="Karnkowska A."/>
            <person name="Elias M."/>
            <person name="Hampl V."/>
        </authorList>
    </citation>
    <scope>NUCLEOTIDE SEQUENCE [LARGE SCALE GENOMIC DNA]</scope>
    <source>
        <strain evidence="2">NAU3</strain>
        <tissue evidence="2">Gut</tissue>
    </source>
</reference>
<name>A0ABQ9XYY7_9EUKA</name>
<feature type="compositionally biased region" description="Acidic residues" evidence="1">
    <location>
        <begin position="177"/>
        <end position="186"/>
    </location>
</feature>